<dbReference type="SMART" id="SM00032">
    <property type="entry name" value="CCP"/>
    <property type="match status" value="1"/>
</dbReference>
<evidence type="ECO:0000259" key="5">
    <source>
        <dbReference type="PROSITE" id="PS50923"/>
    </source>
</evidence>
<feature type="compositionally biased region" description="Basic and acidic residues" evidence="3">
    <location>
        <begin position="248"/>
        <end position="264"/>
    </location>
</feature>
<dbReference type="InterPro" id="IPR000436">
    <property type="entry name" value="Sushi_SCR_CCP_dom"/>
</dbReference>
<feature type="domain" description="Sushi" evidence="5">
    <location>
        <begin position="127"/>
        <end position="189"/>
    </location>
</feature>
<evidence type="ECO:0000256" key="1">
    <source>
        <dbReference type="ARBA" id="ARBA00023157"/>
    </source>
</evidence>
<dbReference type="CDD" id="cd00033">
    <property type="entry name" value="CCP"/>
    <property type="match status" value="1"/>
</dbReference>
<comment type="caution">
    <text evidence="6">The sequence shown here is derived from an EMBL/GenBank/DDBJ whole genome shotgun (WGS) entry which is preliminary data.</text>
</comment>
<keyword evidence="1" id="KW-1015">Disulfide bond</keyword>
<dbReference type="PROSITE" id="PS50923">
    <property type="entry name" value="SUSHI"/>
    <property type="match status" value="1"/>
</dbReference>
<dbReference type="Proteomes" id="UP000288716">
    <property type="component" value="Unassembled WGS sequence"/>
</dbReference>
<reference evidence="6 7" key="1">
    <citation type="journal article" date="2018" name="Gigascience">
        <title>Genomes of trombidid mites reveal novel predicted allergens and laterally-transferred genes associated with secondary metabolism.</title>
        <authorList>
            <person name="Dong X."/>
            <person name="Chaisiri K."/>
            <person name="Xia D."/>
            <person name="Armstrong S.D."/>
            <person name="Fang Y."/>
            <person name="Donnelly M.J."/>
            <person name="Kadowaki T."/>
            <person name="McGarry J.W."/>
            <person name="Darby A.C."/>
            <person name="Makepeace B.L."/>
        </authorList>
    </citation>
    <scope>NUCLEOTIDE SEQUENCE [LARGE SCALE GENOMIC DNA]</scope>
    <source>
        <strain evidence="6">UoL-UT</strain>
    </source>
</reference>
<dbReference type="InterPro" id="IPR035976">
    <property type="entry name" value="Sushi/SCR/CCP_sf"/>
</dbReference>
<name>A0A443S9T2_9ACAR</name>
<dbReference type="VEuPathDB" id="VectorBase:LDEU007747"/>
<evidence type="ECO:0000256" key="3">
    <source>
        <dbReference type="SAM" id="MobiDB-lite"/>
    </source>
</evidence>
<dbReference type="Gene3D" id="2.10.70.10">
    <property type="entry name" value="Complement Module, domain 1"/>
    <property type="match status" value="1"/>
</dbReference>
<protein>
    <recommendedName>
        <fullName evidence="5">Sushi domain-containing protein</fullName>
    </recommendedName>
</protein>
<keyword evidence="4" id="KW-1133">Transmembrane helix</keyword>
<proteinExistence type="predicted"/>
<keyword evidence="4" id="KW-0472">Membrane</keyword>
<evidence type="ECO:0000313" key="7">
    <source>
        <dbReference type="Proteomes" id="UP000288716"/>
    </source>
</evidence>
<dbReference type="SUPFAM" id="SSF57535">
    <property type="entry name" value="Complement control module/SCR domain"/>
    <property type="match status" value="1"/>
</dbReference>
<gene>
    <name evidence="6" type="ORF">B4U80_13242</name>
</gene>
<evidence type="ECO:0000256" key="2">
    <source>
        <dbReference type="PROSITE-ProRule" id="PRU00302"/>
    </source>
</evidence>
<dbReference type="AlphaFoldDB" id="A0A443S9T2"/>
<feature type="transmembrane region" description="Helical" evidence="4">
    <location>
        <begin position="217"/>
        <end position="239"/>
    </location>
</feature>
<evidence type="ECO:0000256" key="4">
    <source>
        <dbReference type="SAM" id="Phobius"/>
    </source>
</evidence>
<feature type="region of interest" description="Disordered" evidence="3">
    <location>
        <begin position="248"/>
        <end position="314"/>
    </location>
</feature>
<sequence length="368" mass="41061">MITCLHSAASKVRKRIIESSRFTIPNRKVFDVTFPPTNIAAITIHIYSYKQVNVKVKEVTNIERPLCTYNESSQKSSSQLIYVWQIKCTARTISHKRVHFIRFQFDSELDKQDLFGDPLLELFAIDDKCKEPDVPLNATHSHRDVRDSKDVEAIVEYSCHSGYQLSSSMINYCVEAGDWQLKELPECVLIESSDSFSNNSVLAPITNPLLESLKTKFYYLAAAVVTAIVIIIVLVLLIVCRKRSQRESRTRKAAHNSKDAKALVDSKSQNKSAARSTSTSPSIGGVTKKSAKKRVAPVPPVAHKGETRCHYEKVSPTAPAATEELLPVDNLTRLPPYNPTYVSPKAGNTRVTVVIEKDERGGSKVTVQ</sequence>
<accession>A0A443S9T2</accession>
<organism evidence="6 7">
    <name type="scientific">Leptotrombidium deliense</name>
    <dbReference type="NCBI Taxonomy" id="299467"/>
    <lineage>
        <taxon>Eukaryota</taxon>
        <taxon>Metazoa</taxon>
        <taxon>Ecdysozoa</taxon>
        <taxon>Arthropoda</taxon>
        <taxon>Chelicerata</taxon>
        <taxon>Arachnida</taxon>
        <taxon>Acari</taxon>
        <taxon>Acariformes</taxon>
        <taxon>Trombidiformes</taxon>
        <taxon>Prostigmata</taxon>
        <taxon>Anystina</taxon>
        <taxon>Parasitengona</taxon>
        <taxon>Trombiculoidea</taxon>
        <taxon>Trombiculidae</taxon>
        <taxon>Leptotrombidium</taxon>
    </lineage>
</organism>
<keyword evidence="2" id="KW-0768">Sushi</keyword>
<dbReference type="Pfam" id="PF00084">
    <property type="entry name" value="Sushi"/>
    <property type="match status" value="1"/>
</dbReference>
<keyword evidence="7" id="KW-1185">Reference proteome</keyword>
<evidence type="ECO:0000313" key="6">
    <source>
        <dbReference type="EMBL" id="RWS24293.1"/>
    </source>
</evidence>
<feature type="compositionally biased region" description="Polar residues" evidence="3">
    <location>
        <begin position="266"/>
        <end position="282"/>
    </location>
</feature>
<comment type="caution">
    <text evidence="2">Lacks conserved residue(s) required for the propagation of feature annotation.</text>
</comment>
<dbReference type="EMBL" id="NCKV01005077">
    <property type="protein sequence ID" value="RWS24293.1"/>
    <property type="molecule type" value="Genomic_DNA"/>
</dbReference>
<keyword evidence="4" id="KW-0812">Transmembrane</keyword>
<feature type="compositionally biased region" description="Basic and acidic residues" evidence="3">
    <location>
        <begin position="303"/>
        <end position="313"/>
    </location>
</feature>